<dbReference type="Proteomes" id="UP000502823">
    <property type="component" value="Unassembled WGS sequence"/>
</dbReference>
<dbReference type="InParanoid" id="A0A6L2Q269"/>
<dbReference type="PIRSF" id="PIRSF000524">
    <property type="entry name" value="SPT"/>
    <property type="match status" value="1"/>
</dbReference>
<evidence type="ECO:0000256" key="6">
    <source>
        <dbReference type="ARBA" id="ARBA00049460"/>
    </source>
</evidence>
<dbReference type="InterPro" id="IPR024169">
    <property type="entry name" value="SP_NH2Trfase/AEP_transaminase"/>
</dbReference>
<dbReference type="GO" id="GO:0019700">
    <property type="term" value="P:organic phosphonate catabolic process"/>
    <property type="evidence" value="ECO:0007669"/>
    <property type="project" value="InterPro"/>
</dbReference>
<dbReference type="Pfam" id="PF00266">
    <property type="entry name" value="Aminotran_5"/>
    <property type="match status" value="1"/>
</dbReference>
<evidence type="ECO:0000256" key="1">
    <source>
        <dbReference type="ARBA" id="ARBA00001933"/>
    </source>
</evidence>
<organism evidence="10 11">
    <name type="scientific">Coptotermes formosanus</name>
    <name type="common">Formosan subterranean termite</name>
    <dbReference type="NCBI Taxonomy" id="36987"/>
    <lineage>
        <taxon>Eukaryota</taxon>
        <taxon>Metazoa</taxon>
        <taxon>Ecdysozoa</taxon>
        <taxon>Arthropoda</taxon>
        <taxon>Hexapoda</taxon>
        <taxon>Insecta</taxon>
        <taxon>Pterygota</taxon>
        <taxon>Neoptera</taxon>
        <taxon>Polyneoptera</taxon>
        <taxon>Dictyoptera</taxon>
        <taxon>Blattodea</taxon>
        <taxon>Blattoidea</taxon>
        <taxon>Termitoidae</taxon>
        <taxon>Rhinotermitidae</taxon>
        <taxon>Coptotermes</taxon>
    </lineage>
</organism>
<dbReference type="PANTHER" id="PTHR42778">
    <property type="entry name" value="2-AMINOETHYLPHOSPHONATE--PYRUVATE TRANSAMINASE"/>
    <property type="match status" value="1"/>
</dbReference>
<reference evidence="11" key="1">
    <citation type="submission" date="2020-01" db="EMBL/GenBank/DDBJ databases">
        <title>Draft genome sequence of the Termite Coptotermes fromosanus.</title>
        <authorList>
            <person name="Itakura S."/>
            <person name="Yosikawa Y."/>
            <person name="Umezawa K."/>
        </authorList>
    </citation>
    <scope>NUCLEOTIDE SEQUENCE [LARGE SCALE GENOMIC DNA]</scope>
</reference>
<evidence type="ECO:0000256" key="2">
    <source>
        <dbReference type="ARBA" id="ARBA00022576"/>
    </source>
</evidence>
<feature type="domain" description="Aminotransferase class V" evidence="9">
    <location>
        <begin position="48"/>
        <end position="315"/>
    </location>
</feature>
<keyword evidence="2" id="KW-0032">Aminotransferase</keyword>
<evidence type="ECO:0000256" key="3">
    <source>
        <dbReference type="ARBA" id="ARBA00022679"/>
    </source>
</evidence>
<dbReference type="Gene3D" id="3.40.640.10">
    <property type="entry name" value="Type I PLP-dependent aspartate aminotransferase-like (Major domain)"/>
    <property type="match status" value="1"/>
</dbReference>
<keyword evidence="5" id="KW-0670">Pyruvate</keyword>
<dbReference type="InterPro" id="IPR012703">
    <property type="entry name" value="NH2EtPonate_pyrv_transaminase"/>
</dbReference>
<dbReference type="InterPro" id="IPR015424">
    <property type="entry name" value="PyrdxlP-dep_Trfase"/>
</dbReference>
<dbReference type="HAMAP" id="MF_01376">
    <property type="entry name" value="PhnW_aminotrans_5"/>
    <property type="match status" value="1"/>
</dbReference>
<feature type="modified residue" description="N6-(pyridoxal phosphate)lysine" evidence="8">
    <location>
        <position position="217"/>
    </location>
</feature>
<name>A0A6L2Q269_COPFO</name>
<keyword evidence="4 8" id="KW-0663">Pyridoxal phosphate</keyword>
<dbReference type="SUPFAM" id="SSF53383">
    <property type="entry name" value="PLP-dependent transferases"/>
    <property type="match status" value="1"/>
</dbReference>
<dbReference type="FunCoup" id="A0A6L2Q269">
    <property type="interactions" value="221"/>
</dbReference>
<sequence>MSFISNLAQRSWASVKTRFSKISPDKKLFTPGPLGCSQTVKEAMLRDLGSRDGEFVNIVKLIRGKLLDIAEVSPEDFTAVLLQGCGTYAVEAVFQTGTPRYEGRVLILANGAYGKRMKTICRRTDIPADIFEFSEDSIVDVAKVKELLQKGKQYTMVAVVHCETSTGVINPIEELGKAVKLYQPQASYFVDAMSSFGAVPINIQNGRIDYLVSSANKCFQGVPGFSYVIARKSELLKCKGNSRSLSLDLVDQYEGLESNGQFRFTPPTHTLLGFSQALQEFEEEGGIKGRARRYKQNNTLLQRGMEELGFSKLLSDDCGGYIITAYHYPDHPNFNFEDFYCRLSQLGQVIYPGKLSNANCFRIANIGDLYPSDMRHLLKCIGKVLDEMGVPVPVPVPAPVSACAM</sequence>
<evidence type="ECO:0000256" key="4">
    <source>
        <dbReference type="ARBA" id="ARBA00022898"/>
    </source>
</evidence>
<dbReference type="InterPro" id="IPR015422">
    <property type="entry name" value="PyrdxlP-dep_Trfase_small"/>
</dbReference>
<gene>
    <name evidence="10" type="ORF">Cfor_09722</name>
</gene>
<evidence type="ECO:0000259" key="9">
    <source>
        <dbReference type="Pfam" id="PF00266"/>
    </source>
</evidence>
<dbReference type="GO" id="GO:0047304">
    <property type="term" value="F:2-aminoethylphosphonate-pyruvate transaminase activity"/>
    <property type="evidence" value="ECO:0007669"/>
    <property type="project" value="UniProtKB-EC"/>
</dbReference>
<dbReference type="InterPro" id="IPR000192">
    <property type="entry name" value="Aminotrans_V_dom"/>
</dbReference>
<dbReference type="NCBIfam" id="TIGR02326">
    <property type="entry name" value="transamin_PhnW"/>
    <property type="match status" value="1"/>
</dbReference>
<evidence type="ECO:0000313" key="10">
    <source>
        <dbReference type="EMBL" id="GFG36855.1"/>
    </source>
</evidence>
<evidence type="ECO:0000256" key="5">
    <source>
        <dbReference type="ARBA" id="ARBA00023317"/>
    </source>
</evidence>
<keyword evidence="11" id="KW-1185">Reference proteome</keyword>
<comment type="caution">
    <text evidence="10">The sequence shown here is derived from an EMBL/GenBank/DDBJ whole genome shotgun (WGS) entry which is preliminary data.</text>
</comment>
<dbReference type="EMBL" id="BLKM01000656">
    <property type="protein sequence ID" value="GFG36855.1"/>
    <property type="molecule type" value="Genomic_DNA"/>
</dbReference>
<feature type="non-terminal residue" evidence="10">
    <location>
        <position position="405"/>
    </location>
</feature>
<dbReference type="PANTHER" id="PTHR42778:SF1">
    <property type="entry name" value="2-AMINOETHYLPHOSPHONATE--PYRUVATE TRANSAMINASE"/>
    <property type="match status" value="1"/>
</dbReference>
<proteinExistence type="inferred from homology"/>
<keyword evidence="3" id="KW-0808">Transferase</keyword>
<comment type="cofactor">
    <cofactor evidence="1 8">
        <name>pyridoxal 5'-phosphate</name>
        <dbReference type="ChEBI" id="CHEBI:597326"/>
    </cofactor>
</comment>
<protein>
    <recommendedName>
        <fullName evidence="9">Aminotransferase class V domain-containing protein</fullName>
    </recommendedName>
</protein>
<dbReference type="NCBIfam" id="NF010006">
    <property type="entry name" value="PRK13479.1"/>
    <property type="match status" value="1"/>
</dbReference>
<evidence type="ECO:0000256" key="7">
    <source>
        <dbReference type="PIRSR" id="PIRSR000524-1"/>
    </source>
</evidence>
<dbReference type="NCBIfam" id="TIGR03301">
    <property type="entry name" value="PhnW-AepZ"/>
    <property type="match status" value="1"/>
</dbReference>
<dbReference type="AlphaFoldDB" id="A0A6L2Q269"/>
<dbReference type="OrthoDB" id="7403325at2759"/>
<dbReference type="Gene3D" id="3.90.1150.10">
    <property type="entry name" value="Aspartate Aminotransferase, domain 1"/>
    <property type="match status" value="1"/>
</dbReference>
<evidence type="ECO:0000313" key="11">
    <source>
        <dbReference type="Proteomes" id="UP000502823"/>
    </source>
</evidence>
<dbReference type="InterPro" id="IPR015421">
    <property type="entry name" value="PyrdxlP-dep_Trfase_major"/>
</dbReference>
<feature type="binding site" evidence="7">
    <location>
        <position position="362"/>
    </location>
    <ligand>
        <name>substrate</name>
    </ligand>
</feature>
<comment type="catalytic activity">
    <reaction evidence="6">
        <text>(2-aminoethyl)phosphonate + pyruvate = phosphonoacetaldehyde + L-alanine</text>
        <dbReference type="Rhea" id="RHEA:17021"/>
        <dbReference type="ChEBI" id="CHEBI:15361"/>
        <dbReference type="ChEBI" id="CHEBI:57418"/>
        <dbReference type="ChEBI" id="CHEBI:57972"/>
        <dbReference type="ChEBI" id="CHEBI:58383"/>
        <dbReference type="EC" id="2.6.1.37"/>
    </reaction>
</comment>
<evidence type="ECO:0000256" key="8">
    <source>
        <dbReference type="PIRSR" id="PIRSR000524-50"/>
    </source>
</evidence>
<accession>A0A6L2Q269</accession>